<sequence length="362" mass="40846">MSVLTRDEAQTRARLIDTHHYTVDLDLTRGPEVFRSTTTIAFSVREAGADTFVDLRATTLHQATLDGRPLDPGAYAGERLRLTGLAPGRHELRVEADMPYSHTGEGMHRFTDPADGETYLYSQCCMGDANQVFAAFDQPDLKAVFEVTVTAPPTWTVLGNGIAERVGDPDQGRWALAATPPISTYLLAVAAGPYHSIRTEHRGLPFGLHVRRSLGRHLDTEAEEILEITTRCFDRYHELFDEPYPFDSYDQAFVPEFNLGAMENPGLVTFRDEYVYRSAATDAQRQDRAMVIAHEMAHMWFGDLVTMAWWDDIWLNESFAEYMGYQILTEATHYTGPWTDFGIRGKNWGYDADQRPSTHPVA</sequence>
<evidence type="ECO:0000256" key="8">
    <source>
        <dbReference type="ARBA" id="ARBA00022723"/>
    </source>
</evidence>
<keyword evidence="7" id="KW-0645">Protease</keyword>
<evidence type="ECO:0000256" key="10">
    <source>
        <dbReference type="ARBA" id="ARBA00022833"/>
    </source>
</evidence>
<evidence type="ECO:0000256" key="3">
    <source>
        <dbReference type="ARBA" id="ARBA00010136"/>
    </source>
</evidence>
<dbReference type="GO" id="GO:0005615">
    <property type="term" value="C:extracellular space"/>
    <property type="evidence" value="ECO:0007669"/>
    <property type="project" value="TreeGrafter"/>
</dbReference>
<feature type="non-terminal residue" evidence="16">
    <location>
        <position position="362"/>
    </location>
</feature>
<dbReference type="EC" id="3.4.11.2" evidence="4"/>
<gene>
    <name evidence="16" type="ORF">E4099_31130</name>
</gene>
<evidence type="ECO:0000256" key="4">
    <source>
        <dbReference type="ARBA" id="ARBA00012564"/>
    </source>
</evidence>
<evidence type="ECO:0000259" key="15">
    <source>
        <dbReference type="Pfam" id="PF17900"/>
    </source>
</evidence>
<keyword evidence="8" id="KW-0479">Metal-binding</keyword>
<dbReference type="SUPFAM" id="SSF55486">
    <property type="entry name" value="Metalloproteases ('zincins'), catalytic domain"/>
    <property type="match status" value="1"/>
</dbReference>
<comment type="caution">
    <text evidence="16">The sequence shown here is derived from an EMBL/GenBank/DDBJ whole genome shotgun (WGS) entry which is preliminary data.</text>
</comment>
<dbReference type="InterPro" id="IPR014782">
    <property type="entry name" value="Peptidase_M1_dom"/>
</dbReference>
<dbReference type="AlphaFoldDB" id="A0A4Z0FPW7"/>
<comment type="cofactor">
    <cofactor evidence="2">
        <name>Zn(2+)</name>
        <dbReference type="ChEBI" id="CHEBI:29105"/>
    </cofactor>
</comment>
<keyword evidence="17" id="KW-1185">Reference proteome</keyword>
<dbReference type="GO" id="GO:0016285">
    <property type="term" value="F:alanyl aminopeptidase activity"/>
    <property type="evidence" value="ECO:0007669"/>
    <property type="project" value="UniProtKB-EC"/>
</dbReference>
<dbReference type="Proteomes" id="UP000297948">
    <property type="component" value="Unassembled WGS sequence"/>
</dbReference>
<name>A0A4Z0FPW7_9ACTN</name>
<dbReference type="Gene3D" id="1.10.390.10">
    <property type="entry name" value="Neutral Protease Domain 2"/>
    <property type="match status" value="1"/>
</dbReference>
<keyword evidence="10" id="KW-0862">Zinc</keyword>
<evidence type="ECO:0000256" key="5">
    <source>
        <dbReference type="ARBA" id="ARBA00015611"/>
    </source>
</evidence>
<dbReference type="GO" id="GO:0043171">
    <property type="term" value="P:peptide catabolic process"/>
    <property type="evidence" value="ECO:0007669"/>
    <property type="project" value="TreeGrafter"/>
</dbReference>
<evidence type="ECO:0000256" key="2">
    <source>
        <dbReference type="ARBA" id="ARBA00001947"/>
    </source>
</evidence>
<organism evidence="16 17">
    <name type="scientific">Streptomyces palmae</name>
    <dbReference type="NCBI Taxonomy" id="1701085"/>
    <lineage>
        <taxon>Bacteria</taxon>
        <taxon>Bacillati</taxon>
        <taxon>Actinomycetota</taxon>
        <taxon>Actinomycetes</taxon>
        <taxon>Kitasatosporales</taxon>
        <taxon>Streptomycetaceae</taxon>
        <taxon>Streptomyces</taxon>
    </lineage>
</organism>
<dbReference type="GO" id="GO:0005737">
    <property type="term" value="C:cytoplasm"/>
    <property type="evidence" value="ECO:0007669"/>
    <property type="project" value="TreeGrafter"/>
</dbReference>
<dbReference type="InterPro" id="IPR001930">
    <property type="entry name" value="Peptidase_M1"/>
</dbReference>
<evidence type="ECO:0000256" key="12">
    <source>
        <dbReference type="ARBA" id="ARBA00029811"/>
    </source>
</evidence>
<keyword evidence="9" id="KW-0378">Hydrolase</keyword>
<accession>A0A4Z0FPW7</accession>
<dbReference type="PANTHER" id="PTHR11533">
    <property type="entry name" value="PROTEASE M1 ZINC METALLOPROTEASE"/>
    <property type="match status" value="1"/>
</dbReference>
<dbReference type="PANTHER" id="PTHR11533:SF174">
    <property type="entry name" value="PUROMYCIN-SENSITIVE AMINOPEPTIDASE-RELATED"/>
    <property type="match status" value="1"/>
</dbReference>
<feature type="domain" description="Aminopeptidase N-like N-terminal" evidence="15">
    <location>
        <begin position="19"/>
        <end position="186"/>
    </location>
</feature>
<dbReference type="GO" id="GO:0042277">
    <property type="term" value="F:peptide binding"/>
    <property type="evidence" value="ECO:0007669"/>
    <property type="project" value="TreeGrafter"/>
</dbReference>
<dbReference type="InterPro" id="IPR050344">
    <property type="entry name" value="Peptidase_M1_aminopeptidases"/>
</dbReference>
<dbReference type="InterPro" id="IPR027268">
    <property type="entry name" value="Peptidase_M4/M1_CTD_sf"/>
</dbReference>
<evidence type="ECO:0000313" key="16">
    <source>
        <dbReference type="EMBL" id="TGA85018.1"/>
    </source>
</evidence>
<dbReference type="Pfam" id="PF17900">
    <property type="entry name" value="Peptidase_M1_N"/>
    <property type="match status" value="1"/>
</dbReference>
<comment type="catalytic activity">
    <reaction evidence="1">
        <text>Release of an N-terminal amino acid, Xaa-|-Yaa- from a peptide, amide or arylamide. Xaa is preferably Ala, but may be most amino acids including Pro (slow action). When a terminal hydrophobic residue is followed by a prolyl residue, the two may be released as an intact Xaa-Pro dipeptide.</text>
        <dbReference type="EC" id="3.4.11.2"/>
    </reaction>
</comment>
<dbReference type="Pfam" id="PF01433">
    <property type="entry name" value="Peptidase_M1"/>
    <property type="match status" value="1"/>
</dbReference>
<comment type="similarity">
    <text evidence="3">Belongs to the peptidase M1 family.</text>
</comment>
<keyword evidence="6 16" id="KW-0031">Aminopeptidase</keyword>
<dbReference type="GO" id="GO:0016020">
    <property type="term" value="C:membrane"/>
    <property type="evidence" value="ECO:0007669"/>
    <property type="project" value="TreeGrafter"/>
</dbReference>
<dbReference type="EMBL" id="SRID01000578">
    <property type="protein sequence ID" value="TGA85018.1"/>
    <property type="molecule type" value="Genomic_DNA"/>
</dbReference>
<protein>
    <recommendedName>
        <fullName evidence="5">Aminopeptidase N</fullName>
        <ecNumber evidence="4">3.4.11.2</ecNumber>
    </recommendedName>
    <alternativeName>
        <fullName evidence="12">Alanine aminopeptidase</fullName>
    </alternativeName>
    <alternativeName>
        <fullName evidence="13">Lysyl aminopeptidase</fullName>
    </alternativeName>
</protein>
<evidence type="ECO:0000256" key="7">
    <source>
        <dbReference type="ARBA" id="ARBA00022670"/>
    </source>
</evidence>
<dbReference type="PRINTS" id="PR00756">
    <property type="entry name" value="ALADIPTASE"/>
</dbReference>
<evidence type="ECO:0000256" key="11">
    <source>
        <dbReference type="ARBA" id="ARBA00023049"/>
    </source>
</evidence>
<dbReference type="InterPro" id="IPR045357">
    <property type="entry name" value="Aminopeptidase_N-like_N"/>
</dbReference>
<dbReference type="RefSeq" id="WP_245245332.1">
    <property type="nucleotide sequence ID" value="NZ_SRID01000578.1"/>
</dbReference>
<evidence type="ECO:0000256" key="13">
    <source>
        <dbReference type="ARBA" id="ARBA00031533"/>
    </source>
</evidence>
<feature type="domain" description="Peptidase M1 membrane alanine aminopeptidase" evidence="14">
    <location>
        <begin position="226"/>
        <end position="361"/>
    </location>
</feature>
<evidence type="ECO:0000313" key="17">
    <source>
        <dbReference type="Proteomes" id="UP000297948"/>
    </source>
</evidence>
<dbReference type="InterPro" id="IPR042097">
    <property type="entry name" value="Aminopeptidase_N-like_N_sf"/>
</dbReference>
<reference evidence="16 17" key="1">
    <citation type="submission" date="2019-03" db="EMBL/GenBank/DDBJ databases">
        <authorList>
            <person name="Gonzalez-Pimentel J.L."/>
        </authorList>
    </citation>
    <scope>NUCLEOTIDE SEQUENCE [LARGE SCALE GENOMIC DNA]</scope>
    <source>
        <strain evidence="16 17">JCM 31289</strain>
    </source>
</reference>
<evidence type="ECO:0000256" key="6">
    <source>
        <dbReference type="ARBA" id="ARBA00022438"/>
    </source>
</evidence>
<dbReference type="SUPFAM" id="SSF63737">
    <property type="entry name" value="Leukotriene A4 hydrolase N-terminal domain"/>
    <property type="match status" value="1"/>
</dbReference>
<evidence type="ECO:0000259" key="14">
    <source>
        <dbReference type="Pfam" id="PF01433"/>
    </source>
</evidence>
<evidence type="ECO:0000256" key="1">
    <source>
        <dbReference type="ARBA" id="ARBA00000098"/>
    </source>
</evidence>
<dbReference type="GO" id="GO:0008270">
    <property type="term" value="F:zinc ion binding"/>
    <property type="evidence" value="ECO:0007669"/>
    <property type="project" value="InterPro"/>
</dbReference>
<dbReference type="GO" id="GO:0006508">
    <property type="term" value="P:proteolysis"/>
    <property type="evidence" value="ECO:0007669"/>
    <property type="project" value="UniProtKB-KW"/>
</dbReference>
<evidence type="ECO:0000256" key="9">
    <source>
        <dbReference type="ARBA" id="ARBA00022801"/>
    </source>
</evidence>
<proteinExistence type="inferred from homology"/>
<dbReference type="CDD" id="cd09602">
    <property type="entry name" value="M1_APN"/>
    <property type="match status" value="1"/>
</dbReference>
<dbReference type="Gene3D" id="2.60.40.1730">
    <property type="entry name" value="tricorn interacting facor f3 domain"/>
    <property type="match status" value="1"/>
</dbReference>
<dbReference type="FunFam" id="2.60.40.1730:FF:000010">
    <property type="entry name" value="Putative aminopeptidase N"/>
    <property type="match status" value="1"/>
</dbReference>
<keyword evidence="11" id="KW-0482">Metalloprotease</keyword>
<dbReference type="GO" id="GO:0070006">
    <property type="term" value="F:metalloaminopeptidase activity"/>
    <property type="evidence" value="ECO:0007669"/>
    <property type="project" value="TreeGrafter"/>
</dbReference>